<dbReference type="GO" id="GO:0005829">
    <property type="term" value="C:cytosol"/>
    <property type="evidence" value="ECO:0007669"/>
    <property type="project" value="TreeGrafter"/>
</dbReference>
<dbReference type="Proteomes" id="UP000199438">
    <property type="component" value="Unassembled WGS sequence"/>
</dbReference>
<dbReference type="GO" id="GO:0003677">
    <property type="term" value="F:DNA binding"/>
    <property type="evidence" value="ECO:0007669"/>
    <property type="project" value="InterPro"/>
</dbReference>
<evidence type="ECO:0000313" key="3">
    <source>
        <dbReference type="Proteomes" id="UP000199438"/>
    </source>
</evidence>
<dbReference type="SMART" id="SM00487">
    <property type="entry name" value="DEXDc"/>
    <property type="match status" value="1"/>
</dbReference>
<dbReference type="PANTHER" id="PTHR47396:SF1">
    <property type="entry name" value="ATP-DEPENDENT HELICASE IRC3-RELATED"/>
    <property type="match status" value="1"/>
</dbReference>
<evidence type="ECO:0000313" key="2">
    <source>
        <dbReference type="EMBL" id="SFC26554.1"/>
    </source>
</evidence>
<organism evidence="2 3">
    <name type="scientific">Zunongwangia mangrovi</name>
    <dbReference type="NCBI Taxonomy" id="1334022"/>
    <lineage>
        <taxon>Bacteria</taxon>
        <taxon>Pseudomonadati</taxon>
        <taxon>Bacteroidota</taxon>
        <taxon>Flavobacteriia</taxon>
        <taxon>Flavobacteriales</taxon>
        <taxon>Flavobacteriaceae</taxon>
        <taxon>Zunongwangia</taxon>
    </lineage>
</organism>
<dbReference type="PANTHER" id="PTHR47396">
    <property type="entry name" value="TYPE I RESTRICTION ENZYME ECOKI R PROTEIN"/>
    <property type="match status" value="1"/>
</dbReference>
<dbReference type="Pfam" id="PF04851">
    <property type="entry name" value="ResIII"/>
    <property type="match status" value="1"/>
</dbReference>
<dbReference type="GO" id="GO:0005524">
    <property type="term" value="F:ATP binding"/>
    <property type="evidence" value="ECO:0007669"/>
    <property type="project" value="InterPro"/>
</dbReference>
<feature type="domain" description="Helicase ATP-binding" evidence="1">
    <location>
        <begin position="75"/>
        <end position="259"/>
    </location>
</feature>
<dbReference type="InterPro" id="IPR050742">
    <property type="entry name" value="Helicase_Restrict-Modif_Enz"/>
</dbReference>
<reference evidence="3" key="1">
    <citation type="submission" date="2016-10" db="EMBL/GenBank/DDBJ databases">
        <authorList>
            <person name="Varghese N."/>
            <person name="Submissions S."/>
        </authorList>
    </citation>
    <scope>NUCLEOTIDE SEQUENCE [LARGE SCALE GENOMIC DNA]</scope>
    <source>
        <strain evidence="3">DSM 24499</strain>
    </source>
</reference>
<gene>
    <name evidence="2" type="ORF">SAMN04487907_103149</name>
</gene>
<dbReference type="InterPro" id="IPR014001">
    <property type="entry name" value="Helicase_ATP-bd"/>
</dbReference>
<dbReference type="GO" id="GO:0015668">
    <property type="term" value="F:type III site-specific deoxyribonuclease activity"/>
    <property type="evidence" value="ECO:0007669"/>
    <property type="project" value="InterPro"/>
</dbReference>
<dbReference type="OrthoDB" id="9804145at2"/>
<dbReference type="EMBL" id="FOKV01000003">
    <property type="protein sequence ID" value="SFC26554.1"/>
    <property type="molecule type" value="Genomic_DNA"/>
</dbReference>
<sequence length="883" mass="101193">MKLTFEADLQFQQDAIKSITDVFEGQPLEDAVQEFDLGEKDVLNLINGVGNKLILSEEQIFANLQSIQKAKDIAVSKKLDGMNFSVEMETGTGKTYVYLRTIYELNALYNFKKFVIVVPSVAIREGVIKNLEITKEHFQNLYDNVPVNFQVYDSSKVSALRGYATNNNIEILVINIDSFAKDQNIINQPHYKANGRKPIEFIQSTNPFVIIDEPQNMETEKRIAAIKNLNAACTLRYSATHRNQYNLTYSLNPVKAYDLGLVKQIEVDSIIEENAFNDAYVSVDSIKATKTKVTAKLLINVNDKGGVKKKKVNVSVGKDLYDLSNEREIYSDGYLIEEIDAANECISFSNGSILYKGDSQGGLTDEVMKFQIRKTVEEHLKKQKRLNKLGIKVLSLFFIDKVVNYRKYDANGNQLLGKFAQWFEEIYQEYINKPAFKDLNLFSVSEVHNGYFSQDRKGKLKDTSGETKADDDTYSLIMKDKEKLLNLDNPLQFIFSHSALREGWDNPNVFQICTLNETKSDIKKRQEIGRGLRLAVDQNGKRTYDQNINRLTVIANESYDDFAKTLQKEIEDECGVTFKDRVKNKRKRTPIKYRKGFDADPKFLEIWEKLKNKTTYRVDYKTEELITLAAKAIKDLPEIKAPSIRSTKVRLSMSDEGLETSYAGDKVENYDSYSWSIPDVLGYIQNKTELTRSTLQAILSKSNRIPDILVNPQLFLDLASQAIKRTLYDLMIEGIKYEKIGGSEYEMALFEAQELEVYLNDFTFNVNDTSKTIYEEFIPLDSGVESKFAEDCETSEQIKFYFKLPNWFKIPTPIGNYNPDWAVVFQDDNKVYFVAETKDTGTPEIDLHKLSADEQLKIKCGKAHFSEFDKLEYRVVNKVGQLI</sequence>
<dbReference type="InterPro" id="IPR027417">
    <property type="entry name" value="P-loop_NTPase"/>
</dbReference>
<dbReference type="Gene3D" id="3.40.50.300">
    <property type="entry name" value="P-loop containing nucleotide triphosphate hydrolases"/>
    <property type="match status" value="2"/>
</dbReference>
<dbReference type="SUPFAM" id="SSF52540">
    <property type="entry name" value="P-loop containing nucleoside triphosphate hydrolases"/>
    <property type="match status" value="1"/>
</dbReference>
<accession>A0A1I1HRK0</accession>
<keyword evidence="3" id="KW-1185">Reference proteome</keyword>
<dbReference type="PROSITE" id="PS51192">
    <property type="entry name" value="HELICASE_ATP_BIND_1"/>
    <property type="match status" value="1"/>
</dbReference>
<protein>
    <submittedName>
        <fullName evidence="2">Type III restriction enzyme</fullName>
    </submittedName>
</protein>
<dbReference type="RefSeq" id="WP_092541837.1">
    <property type="nucleotide sequence ID" value="NZ_FOKV01000003.1"/>
</dbReference>
<dbReference type="InterPro" id="IPR045572">
    <property type="entry name" value="RE_endonuc_C"/>
</dbReference>
<proteinExistence type="predicted"/>
<dbReference type="AlphaFoldDB" id="A0A1I1HRK0"/>
<dbReference type="InterPro" id="IPR006935">
    <property type="entry name" value="Helicase/UvrB_N"/>
</dbReference>
<evidence type="ECO:0000259" key="1">
    <source>
        <dbReference type="PROSITE" id="PS51192"/>
    </source>
</evidence>
<name>A0A1I1HRK0_9FLAO</name>
<dbReference type="Pfam" id="PF19778">
    <property type="entry name" value="RE_endonuc"/>
    <property type="match status" value="1"/>
</dbReference>
<dbReference type="STRING" id="1334022.SAMN04487907_103149"/>